<dbReference type="InterPro" id="IPR027939">
    <property type="entry name" value="NMT1/THI5"/>
</dbReference>
<name>A0A917EYX6_9MICO</name>
<dbReference type="AlphaFoldDB" id="A0A917EYX6"/>
<evidence type="ECO:0000313" key="2">
    <source>
        <dbReference type="EMBL" id="GGF35404.1"/>
    </source>
</evidence>
<dbReference type="InterPro" id="IPR015168">
    <property type="entry name" value="SsuA/THI5"/>
</dbReference>
<proteinExistence type="predicted"/>
<dbReference type="Gene3D" id="3.40.190.10">
    <property type="entry name" value="Periplasmic binding protein-like II"/>
    <property type="match status" value="2"/>
</dbReference>
<comment type="caution">
    <text evidence="2">The sequence shown here is derived from an EMBL/GenBank/DDBJ whole genome shotgun (WGS) entry which is preliminary data.</text>
</comment>
<evidence type="ECO:0000259" key="1">
    <source>
        <dbReference type="Pfam" id="PF09084"/>
    </source>
</evidence>
<dbReference type="Pfam" id="PF09084">
    <property type="entry name" value="NMT1"/>
    <property type="match status" value="1"/>
</dbReference>
<reference evidence="2 3" key="1">
    <citation type="journal article" date="2014" name="Int. J. Syst. Evol. Microbiol.">
        <title>Complete genome sequence of Corynebacterium casei LMG S-19264T (=DSM 44701T), isolated from a smear-ripened cheese.</title>
        <authorList>
            <consortium name="US DOE Joint Genome Institute (JGI-PGF)"/>
            <person name="Walter F."/>
            <person name="Albersmeier A."/>
            <person name="Kalinowski J."/>
            <person name="Ruckert C."/>
        </authorList>
    </citation>
    <scope>NUCLEOTIDE SEQUENCE [LARGE SCALE GENOMIC DNA]</scope>
    <source>
        <strain evidence="2 3">CGMCC 1.12976</strain>
    </source>
</reference>
<protein>
    <recommendedName>
        <fullName evidence="1">SsuA/THI5-like domain-containing protein</fullName>
    </recommendedName>
</protein>
<dbReference type="PANTHER" id="PTHR31528">
    <property type="entry name" value="4-AMINO-5-HYDROXYMETHYL-2-METHYLPYRIMIDINE PHOSPHATE SYNTHASE THI11-RELATED"/>
    <property type="match status" value="1"/>
</dbReference>
<feature type="domain" description="SsuA/THI5-like" evidence="1">
    <location>
        <begin position="76"/>
        <end position="287"/>
    </location>
</feature>
<accession>A0A917EYX6</accession>
<sequence>MNAFTPPPVVTKQFDRRGFLRIGGLSALAVGGAAVLAACSTGSTTSGSSTAAASGAASAAPGSLGTIALQLSWIKNIEFAGEYFATEKGYYTDAGFQAVTLLAGGGQTGAEEALLSGQALVGLSSPSITGPSVLQGANLKIIASTYQKNPFCLLSLKEKTPIATVADLKGKKIGVQSGGNQTIFEGFLAANGLTDADVTLVTTQYDISPLETGAYDAHMSYTTNEPILAAKDGFTPVVLSFADNGLPFVAETFTVTQDTIDKQRDLLKAFLVAEIKGWTDAVNSPTQSATYAVTKYGADQDLDQTEQTSEATAQNALIVTADTNANGLFTMTDDLIAENIKSLTAMGTAVTADQLFDMSLIKEVYAEHPELIVPLTIPTAAS</sequence>
<keyword evidence="3" id="KW-1185">Reference proteome</keyword>
<dbReference type="GO" id="GO:0009228">
    <property type="term" value="P:thiamine biosynthetic process"/>
    <property type="evidence" value="ECO:0007669"/>
    <property type="project" value="InterPro"/>
</dbReference>
<dbReference type="Proteomes" id="UP000598775">
    <property type="component" value="Unassembled WGS sequence"/>
</dbReference>
<dbReference type="PROSITE" id="PS51318">
    <property type="entry name" value="TAT"/>
    <property type="match status" value="1"/>
</dbReference>
<evidence type="ECO:0000313" key="3">
    <source>
        <dbReference type="Proteomes" id="UP000598775"/>
    </source>
</evidence>
<gene>
    <name evidence="2" type="ORF">GCM10011399_30560</name>
</gene>
<organism evidence="2 3">
    <name type="scientific">Subtercola lobariae</name>
    <dbReference type="NCBI Taxonomy" id="1588641"/>
    <lineage>
        <taxon>Bacteria</taxon>
        <taxon>Bacillati</taxon>
        <taxon>Actinomycetota</taxon>
        <taxon>Actinomycetes</taxon>
        <taxon>Micrococcales</taxon>
        <taxon>Microbacteriaceae</taxon>
        <taxon>Subtercola</taxon>
    </lineage>
</organism>
<dbReference type="EMBL" id="BMGP01000006">
    <property type="protein sequence ID" value="GGF35404.1"/>
    <property type="molecule type" value="Genomic_DNA"/>
</dbReference>
<dbReference type="PANTHER" id="PTHR31528:SF3">
    <property type="entry name" value="THIAMINE BIOSYNTHESIS PROTEIN HI_0357-RELATED"/>
    <property type="match status" value="1"/>
</dbReference>
<dbReference type="SUPFAM" id="SSF53850">
    <property type="entry name" value="Periplasmic binding protein-like II"/>
    <property type="match status" value="1"/>
</dbReference>
<dbReference type="RefSeq" id="WP_188679783.1">
    <property type="nucleotide sequence ID" value="NZ_BMGP01000006.1"/>
</dbReference>
<dbReference type="InterPro" id="IPR006311">
    <property type="entry name" value="TAT_signal"/>
</dbReference>